<feature type="domain" description="UspA" evidence="2">
    <location>
        <begin position="1"/>
        <end position="139"/>
    </location>
</feature>
<dbReference type="InterPro" id="IPR014729">
    <property type="entry name" value="Rossmann-like_a/b/a_fold"/>
</dbReference>
<dbReference type="Pfam" id="PF00582">
    <property type="entry name" value="Usp"/>
    <property type="match status" value="1"/>
</dbReference>
<organism evidence="3 4">
    <name type="scientific">Planococcus rifietoensis</name>
    <dbReference type="NCBI Taxonomy" id="200991"/>
    <lineage>
        <taxon>Bacteria</taxon>
        <taxon>Bacillati</taxon>
        <taxon>Bacillota</taxon>
        <taxon>Bacilli</taxon>
        <taxon>Bacillales</taxon>
        <taxon>Caryophanaceae</taxon>
        <taxon>Planococcus</taxon>
    </lineage>
</organism>
<dbReference type="KEGG" id="prt:AUC31_08140"/>
<proteinExistence type="inferred from homology"/>
<evidence type="ECO:0000313" key="3">
    <source>
        <dbReference type="EMBL" id="ALS75192.1"/>
    </source>
</evidence>
<dbReference type="RefSeq" id="WP_058381899.1">
    <property type="nucleotide sequence ID" value="NZ_CP013659.2"/>
</dbReference>
<dbReference type="SUPFAM" id="SSF52402">
    <property type="entry name" value="Adenine nucleotide alpha hydrolases-like"/>
    <property type="match status" value="1"/>
</dbReference>
<dbReference type="PANTHER" id="PTHR46268">
    <property type="entry name" value="STRESS RESPONSE PROTEIN NHAX"/>
    <property type="match status" value="1"/>
</dbReference>
<dbReference type="InterPro" id="IPR006015">
    <property type="entry name" value="Universal_stress_UspA"/>
</dbReference>
<dbReference type="STRING" id="200991.AUC31_08140"/>
<dbReference type="Gene3D" id="3.40.50.620">
    <property type="entry name" value="HUPs"/>
    <property type="match status" value="1"/>
</dbReference>
<gene>
    <name evidence="3" type="ORF">AUC31_08140</name>
</gene>
<protein>
    <submittedName>
        <fullName evidence="3">Universal stress protein</fullName>
    </submittedName>
</protein>
<evidence type="ECO:0000256" key="1">
    <source>
        <dbReference type="ARBA" id="ARBA00008791"/>
    </source>
</evidence>
<sequence length="139" mass="15106">MYKKILLAVDGSDHSVRAAKEAVKLAKGSDDSQITIVFVADHDNAKNEVLHSGSSAELDFQRRKKLQPVEEAIGAATIKYRVEILHGTPGPTIVEYANKESFDVLVIGSRGLNSLQEMVLGSVSHKVVKRANCPVLIVK</sequence>
<accession>A0A0U2XRI2</accession>
<dbReference type="AlphaFoldDB" id="A0A0U2XRI2"/>
<dbReference type="CDD" id="cd00293">
    <property type="entry name" value="USP-like"/>
    <property type="match status" value="1"/>
</dbReference>
<dbReference type="EMBL" id="CP013659">
    <property type="protein sequence ID" value="ALS75192.1"/>
    <property type="molecule type" value="Genomic_DNA"/>
</dbReference>
<evidence type="ECO:0000313" key="4">
    <source>
        <dbReference type="Proteomes" id="UP000067683"/>
    </source>
</evidence>
<dbReference type="OrthoDB" id="9777884at2"/>
<dbReference type="InterPro" id="IPR006016">
    <property type="entry name" value="UspA"/>
</dbReference>
<name>A0A0U2XRI2_9BACL</name>
<dbReference type="PRINTS" id="PR01438">
    <property type="entry name" value="UNVRSLSTRESS"/>
</dbReference>
<dbReference type="PANTHER" id="PTHR46268:SF6">
    <property type="entry name" value="UNIVERSAL STRESS PROTEIN UP12"/>
    <property type="match status" value="1"/>
</dbReference>
<keyword evidence="4" id="KW-1185">Reference proteome</keyword>
<evidence type="ECO:0000259" key="2">
    <source>
        <dbReference type="Pfam" id="PF00582"/>
    </source>
</evidence>
<comment type="similarity">
    <text evidence="1">Belongs to the universal stress protein A family.</text>
</comment>
<dbReference type="Proteomes" id="UP000067683">
    <property type="component" value="Chromosome"/>
</dbReference>
<reference evidence="3" key="1">
    <citation type="submission" date="2016-01" db="EMBL/GenBank/DDBJ databases">
        <title>Complete genome of Planococcus rifietoensis type strain M8.</title>
        <authorList>
            <person name="See-Too W.S."/>
        </authorList>
    </citation>
    <scope>NUCLEOTIDE SEQUENCE [LARGE SCALE GENOMIC DNA]</scope>
    <source>
        <strain evidence="3">M8</strain>
    </source>
</reference>